<reference evidence="1 2" key="1">
    <citation type="journal article" date="2021" name="Int. J. Syst. Evol. Microbiol.">
        <title>Amazonocrinis nigriterrae gen. nov., sp. nov., Atlanticothrix silvestris gen. nov., sp. nov. and Dendronalium phyllosphericum gen. nov., sp. nov., nostocacean cyanobacteria from Brazilian environments.</title>
        <authorList>
            <person name="Alvarenga D.O."/>
            <person name="Andreote A.P.D."/>
            <person name="Branco L.H.Z."/>
            <person name="Delbaje E."/>
            <person name="Cruz R.B."/>
            <person name="Varani A.M."/>
            <person name="Fiore M.F."/>
        </authorList>
    </citation>
    <scope>NUCLEOTIDE SEQUENCE [LARGE SCALE GENOMIC DNA]</scope>
    <source>
        <strain evidence="1 2">CENA67</strain>
    </source>
</reference>
<keyword evidence="2" id="KW-1185">Reference proteome</keyword>
<protein>
    <submittedName>
        <fullName evidence="1">Uncharacterized protein</fullName>
    </submittedName>
</protein>
<dbReference type="AlphaFoldDB" id="A0A8J7HW84"/>
<dbReference type="EMBL" id="JAECZC010000043">
    <property type="protein sequence ID" value="MBH8564422.1"/>
    <property type="molecule type" value="Genomic_DNA"/>
</dbReference>
<comment type="caution">
    <text evidence="1">The sequence shown here is derived from an EMBL/GenBank/DDBJ whole genome shotgun (WGS) entry which is preliminary data.</text>
</comment>
<sequence length="160" mass="17838">MSAKGFGQSPQNPKIDKLVKLAVRHCRQRSPEGLDSIFDNLPVNLNKQVVAATLAALQQDIDTLSWYCGYFAGEINRAEDNQKPNSITKLSKILITTGMEPFADFVPYPGCRIVILNSEKFESLPEEVKAIVQQAFVVMENSSEEVQRVNDALLQELVVE</sequence>
<evidence type="ECO:0000313" key="2">
    <source>
        <dbReference type="Proteomes" id="UP000632766"/>
    </source>
</evidence>
<name>A0A8J7HW84_9NOST</name>
<evidence type="ECO:0000313" key="1">
    <source>
        <dbReference type="EMBL" id="MBH8564422.1"/>
    </source>
</evidence>
<dbReference type="Proteomes" id="UP000632766">
    <property type="component" value="Unassembled WGS sequence"/>
</dbReference>
<gene>
    <name evidence="1" type="ORF">I8748_19925</name>
</gene>
<accession>A0A8J7HW84</accession>
<proteinExistence type="predicted"/>
<organism evidence="1 2">
    <name type="scientific">Amazonocrinis nigriterrae CENA67</name>
    <dbReference type="NCBI Taxonomy" id="2794033"/>
    <lineage>
        <taxon>Bacteria</taxon>
        <taxon>Bacillati</taxon>
        <taxon>Cyanobacteriota</taxon>
        <taxon>Cyanophyceae</taxon>
        <taxon>Nostocales</taxon>
        <taxon>Nostocaceae</taxon>
        <taxon>Amazonocrinis</taxon>
        <taxon>Amazonocrinis nigriterrae</taxon>
    </lineage>
</organism>